<dbReference type="RefSeq" id="WP_150768963.1">
    <property type="nucleotide sequence ID" value="NZ_CABVIY010000001.1"/>
</dbReference>
<feature type="transmembrane region" description="Helical" evidence="2">
    <location>
        <begin position="327"/>
        <end position="349"/>
    </location>
</feature>
<feature type="region of interest" description="Disordered" evidence="1">
    <location>
        <begin position="446"/>
        <end position="472"/>
    </location>
</feature>
<evidence type="ECO:0000313" key="4">
    <source>
        <dbReference type="Proteomes" id="UP000326611"/>
    </source>
</evidence>
<dbReference type="OrthoDB" id="5293418at2"/>
<evidence type="ECO:0000256" key="1">
    <source>
        <dbReference type="SAM" id="MobiDB-lite"/>
    </source>
</evidence>
<organism evidence="3 4">
    <name type="scientific">Pseudomonas fluorescens</name>
    <dbReference type="NCBI Taxonomy" id="294"/>
    <lineage>
        <taxon>Bacteria</taxon>
        <taxon>Pseudomonadati</taxon>
        <taxon>Pseudomonadota</taxon>
        <taxon>Gammaproteobacteria</taxon>
        <taxon>Pseudomonadales</taxon>
        <taxon>Pseudomonadaceae</taxon>
        <taxon>Pseudomonas</taxon>
    </lineage>
</organism>
<accession>A0A5E7RCG8</accession>
<evidence type="ECO:0000313" key="3">
    <source>
        <dbReference type="EMBL" id="VVP68723.1"/>
    </source>
</evidence>
<sequence precursor="true">MTLLKDRVTAFASKPAPTGGMHSKCGSGLARECARSITTRFGTLLFCLISTATLAAEPELRVQATLQPTTPAMVGSLVELQLDVLTDSWFTDAPTLPDLKLPGALVMPPDGHAEHLNQTLDGKAFNGMRYTYRITPNLAQGFDIPALTVHATPGQASTALSAQSQPLHFNAAQPPGFKPGEPVLVAQGLRFTQDITQAASPLKVGDSLTRQLTLQADGALAMSLPTPTLGDVSGLSRYPKNPQVSALDDGRGHFTGGQRIDSVTYRIDREGHHRLPAIALKWWDASSQQARTAQVPAVDFDAVANRAYQPVFSISEDLKKLGQQHRLHLSGLAFGLLALLLGLVLLVWFARPFIHRVYLDWQRRRQARHTAWLQSADYAWRQIPPQLDGKPPQLSALYLWTRRRGRGLKLTGLGPRLQALLRALYGREPTEDQALHQLKNSLTTLHSQAEHSTHSTAPALRPLNPVHEKDFP</sequence>
<keyword evidence="2" id="KW-0472">Membrane</keyword>
<evidence type="ECO:0008006" key="5">
    <source>
        <dbReference type="Google" id="ProtNLM"/>
    </source>
</evidence>
<gene>
    <name evidence="3" type="ORF">PS918_00788</name>
</gene>
<dbReference type="Proteomes" id="UP000326611">
    <property type="component" value="Unassembled WGS sequence"/>
</dbReference>
<proteinExistence type="predicted"/>
<dbReference type="PANTHER" id="PTHR40940:SF1">
    <property type="entry name" value="PROTEIN BATD"/>
    <property type="match status" value="1"/>
</dbReference>
<dbReference type="AlphaFoldDB" id="A0A5E7RCG8"/>
<evidence type="ECO:0000256" key="2">
    <source>
        <dbReference type="SAM" id="Phobius"/>
    </source>
</evidence>
<dbReference type="EMBL" id="CABVIY010000001">
    <property type="protein sequence ID" value="VVP68723.1"/>
    <property type="molecule type" value="Genomic_DNA"/>
</dbReference>
<dbReference type="PANTHER" id="PTHR40940">
    <property type="entry name" value="PROTEIN BATD-RELATED"/>
    <property type="match status" value="1"/>
</dbReference>
<reference evidence="3 4" key="1">
    <citation type="submission" date="2019-09" db="EMBL/GenBank/DDBJ databases">
        <authorList>
            <person name="Chandra G."/>
            <person name="Truman W A."/>
        </authorList>
    </citation>
    <scope>NUCLEOTIDE SEQUENCE [LARGE SCALE GENOMIC DNA]</scope>
    <source>
        <strain evidence="3">PS918</strain>
    </source>
</reference>
<keyword evidence="2" id="KW-0812">Transmembrane</keyword>
<name>A0A5E7RCG8_PSEFL</name>
<protein>
    <recommendedName>
        <fullName evidence="5">Protein BatD</fullName>
    </recommendedName>
</protein>
<keyword evidence="2" id="KW-1133">Transmembrane helix</keyword>
<dbReference type="InterPro" id="IPR025738">
    <property type="entry name" value="BatD"/>
</dbReference>